<dbReference type="InterPro" id="IPR019801">
    <property type="entry name" value="Glyco_hydro_35_CS"/>
</dbReference>
<organism evidence="7 8">
    <name type="scientific">[Clostridium] fimetarium</name>
    <dbReference type="NCBI Taxonomy" id="99656"/>
    <lineage>
        <taxon>Bacteria</taxon>
        <taxon>Bacillati</taxon>
        <taxon>Bacillota</taxon>
        <taxon>Clostridia</taxon>
        <taxon>Lachnospirales</taxon>
        <taxon>Lachnospiraceae</taxon>
    </lineage>
</organism>
<accession>A0A1I0NN23</accession>
<proteinExistence type="inferred from homology"/>
<feature type="domain" description="Glycoside hydrolase 35 catalytic" evidence="6">
    <location>
        <begin position="39"/>
        <end position="389"/>
    </location>
</feature>
<evidence type="ECO:0000256" key="4">
    <source>
        <dbReference type="RuleBase" id="RU000675"/>
    </source>
</evidence>
<evidence type="ECO:0000313" key="7">
    <source>
        <dbReference type="EMBL" id="SEW02944.1"/>
    </source>
</evidence>
<dbReference type="EMBL" id="FOJI01000003">
    <property type="protein sequence ID" value="SEW02944.1"/>
    <property type="molecule type" value="Genomic_DNA"/>
</dbReference>
<evidence type="ECO:0000256" key="5">
    <source>
        <dbReference type="RuleBase" id="RU003679"/>
    </source>
</evidence>
<evidence type="ECO:0000256" key="1">
    <source>
        <dbReference type="ARBA" id="ARBA00009809"/>
    </source>
</evidence>
<dbReference type="PANTHER" id="PTHR23421">
    <property type="entry name" value="BETA-GALACTOSIDASE RELATED"/>
    <property type="match status" value="1"/>
</dbReference>
<evidence type="ECO:0000256" key="3">
    <source>
        <dbReference type="ARBA" id="ARBA00023295"/>
    </source>
</evidence>
<dbReference type="GO" id="GO:0004565">
    <property type="term" value="F:beta-galactosidase activity"/>
    <property type="evidence" value="ECO:0007669"/>
    <property type="project" value="UniProtKB-EC"/>
</dbReference>
<dbReference type="PRINTS" id="PR00742">
    <property type="entry name" value="GLHYDRLASE35"/>
</dbReference>
<evidence type="ECO:0000313" key="8">
    <source>
        <dbReference type="Proteomes" id="UP000199701"/>
    </source>
</evidence>
<keyword evidence="3 4" id="KW-0326">Glycosidase</keyword>
<dbReference type="Proteomes" id="UP000199701">
    <property type="component" value="Unassembled WGS sequence"/>
</dbReference>
<dbReference type="InterPro" id="IPR017853">
    <property type="entry name" value="GH"/>
</dbReference>
<dbReference type="STRING" id="99656.SAMN05421659_103249"/>
<dbReference type="AlphaFoldDB" id="A0A1I0NN23"/>
<comment type="similarity">
    <text evidence="1 5">Belongs to the glycosyl hydrolase 35 family.</text>
</comment>
<dbReference type="InterPro" id="IPR001944">
    <property type="entry name" value="Glycoside_Hdrlase_35"/>
</dbReference>
<dbReference type="InterPro" id="IPR031330">
    <property type="entry name" value="Gly_Hdrlase_35_cat"/>
</dbReference>
<dbReference type="PROSITE" id="PS01182">
    <property type="entry name" value="GLYCOSYL_HYDROL_F35"/>
    <property type="match status" value="1"/>
</dbReference>
<sequence>MNRINLKTPKHENIYPLGKNFTGKNPTGETIDFTNYYFRKNEKPMFGISGEFHFSRCEDSEWNDELSKMKQCGINIVSTYIFWNHHEETEGVFCFEGRRNVRRFIQLCQENEMLVIIRVGPFNHGEARNGGLPDWLYGKPFEVREMNDGFLNCTRMLYAKIAQQLKGLYYKDGGPIIGAQIENEYQHSSAPWEMTTGVANEWIKAGNDGDAYMYKLRDIAKEVGIDVPFYTCTAWGGAVAPSEMMPLWGGYSYRPWIYNSYTGPHPATDEYVYSDFHNNEMKECREFKPDYNPEDKPYACCEMGGGMQCSYNYRFQFAYKSVDAMANIKMASGCNFLGYYVFKGGTNPKGNSPEFLNEGQVPKLSYDYQAAIGEFGQLRESYKRLKPLHFFSTEFSDQLCDTITYLPQEATQIDPTDLDTLRFAVRMKENKGFLFINNFQDHVITKDKNNEMVTLELEKETIEVGPISLAADENCILPFNMDLGGINLKYALAQPVTRWKEDGIEHFLFMVPEGMNEKFVFEKEVHAEEMNHQFGKVYKVSEGTHKCVIVTLPRIQMNNCYQLDHDGKKIFMITEASVLEGNGELRLETTGEKTTIFVYPTNVIKESDCVIKKNQVNDKWEEFEVISEKKSVPVSINQIGSTRYTIQIPQNFMDGVKEAILQIHYDGDIGQAFIDGDMIHDNFCNGAIWEIGLKKYVDRLKDTPLTIYIVPLKKGAKVNVESAMAARKEEVDEITGQLYLAEIMLVYEVKIPFISAKLFPEEGI</sequence>
<comment type="catalytic activity">
    <reaction evidence="4">
        <text>Hydrolysis of terminal non-reducing beta-D-galactose residues in beta-D-galactosides.</text>
        <dbReference type="EC" id="3.2.1.23"/>
    </reaction>
</comment>
<dbReference type="SUPFAM" id="SSF51445">
    <property type="entry name" value="(Trans)glycosidases"/>
    <property type="match status" value="1"/>
</dbReference>
<evidence type="ECO:0000256" key="2">
    <source>
        <dbReference type="ARBA" id="ARBA00022801"/>
    </source>
</evidence>
<keyword evidence="2 4" id="KW-0378">Hydrolase</keyword>
<protein>
    <recommendedName>
        <fullName evidence="4">Beta-galactosidase</fullName>
        <ecNumber evidence="4">3.2.1.23</ecNumber>
    </recommendedName>
</protein>
<dbReference type="GO" id="GO:0005975">
    <property type="term" value="P:carbohydrate metabolic process"/>
    <property type="evidence" value="ECO:0007669"/>
    <property type="project" value="InterPro"/>
</dbReference>
<reference evidence="7 8" key="1">
    <citation type="submission" date="2016-10" db="EMBL/GenBank/DDBJ databases">
        <authorList>
            <person name="de Groot N.N."/>
        </authorList>
    </citation>
    <scope>NUCLEOTIDE SEQUENCE [LARGE SCALE GENOMIC DNA]</scope>
    <source>
        <strain evidence="7 8">DSM 9179</strain>
    </source>
</reference>
<gene>
    <name evidence="7" type="ORF">SAMN05421659_103249</name>
</gene>
<evidence type="ECO:0000259" key="6">
    <source>
        <dbReference type="Pfam" id="PF01301"/>
    </source>
</evidence>
<dbReference type="Gene3D" id="3.20.20.80">
    <property type="entry name" value="Glycosidases"/>
    <property type="match status" value="1"/>
</dbReference>
<dbReference type="RefSeq" id="WP_170841309.1">
    <property type="nucleotide sequence ID" value="NZ_FOJI01000003.1"/>
</dbReference>
<dbReference type="Pfam" id="PF01301">
    <property type="entry name" value="Glyco_hydro_35"/>
    <property type="match status" value="1"/>
</dbReference>
<dbReference type="EC" id="3.2.1.23" evidence="4"/>
<name>A0A1I0NN23_9FIRM</name>
<keyword evidence="8" id="KW-1185">Reference proteome</keyword>